<sequence length="821" mass="85336">MAISAGSETQVNTYTAGAQKYQRILMLADGGWVVVWNSDGQDGSFNGVYQQRYKADGTAVGTETQVNSHTTNSQTLTLADTGSVIALSNGGWVVAWTSWDQDGEYAGVYQQAYRADGTRIGSERQVNIATELSQQDPLLVPLANGGWVVYWISQEEDDTSFGTHRLYHRTYDANGAPTSGEVRIAPIHESNIGEAQLRVAALDGGGWVATWVNAYRSNPHVDNDVYYEMFNASGTRVGSGRVNTAAEGNQGNPAVAGLEGGGWVIVWKDGANMYQRAYHGGQAGAVQTVATTGFYEADVTALEGGGWVVTWQTSVSNPGLSMRAYDATGKSLGASTVVMSGTGTQPFFQTVALKGGGWVTAWSHKGTGTDIAAQVYKADGSKDGNAIFLNSTRGGAQYSVKLAALKDGGFVATWTSDGQDGSDAGVFQRVFRTEEAKNAPPVARDDSASVKLYGKALGNVITDAAGKDSDPDGDALSVVKLAGGSVGKALAGKFGTLTLNRDGRYTYVADRAEPLAVGEKAKDVFTYTVSDGNGGTASAKLVVTVTGVATGTPGKNHLLGTAKADTLKGLGGNDILDGRAGNDTLDGGAGADRMIGGKGNDTYVVDNKADKAIERKGEGTDLVKASVSFTLPDHVEKLALTGSRAIDGTGNGLANTVTGNSGNNRLKGLGGNDILNGGKGNDTLDGGKGNDTLAGGTGADKLVGGAGADKLIGGAGKDTFIFKSVKDSTVAASGRDTIYDFSRKDGDKVDLKAIDASTAKAGNQAFTFLGTEKFHKKAGELRYEKKSGDTFLQGDVNGDGKADFAIKFDDSLNFTKADFIL</sequence>
<evidence type="ECO:0000256" key="7">
    <source>
        <dbReference type="ARBA" id="ARBA00023026"/>
    </source>
</evidence>
<dbReference type="PANTHER" id="PTHR38340:SF1">
    <property type="entry name" value="S-LAYER PROTEIN"/>
    <property type="match status" value="1"/>
</dbReference>
<dbReference type="PANTHER" id="PTHR38340">
    <property type="entry name" value="S-LAYER PROTEIN"/>
    <property type="match status" value="1"/>
</dbReference>
<dbReference type="InterPro" id="IPR010221">
    <property type="entry name" value="VCBS_dom"/>
</dbReference>
<dbReference type="Pfam" id="PF17963">
    <property type="entry name" value="Big_9"/>
    <property type="match status" value="1"/>
</dbReference>
<protein>
    <submittedName>
        <fullName evidence="10">Ig-like domain-containing protein</fullName>
    </submittedName>
</protein>
<accession>A0ABV7DMZ5</accession>
<evidence type="ECO:0000256" key="3">
    <source>
        <dbReference type="ARBA" id="ARBA00004613"/>
    </source>
</evidence>
<dbReference type="EMBL" id="JBHRSP010000042">
    <property type="protein sequence ID" value="MFC3075859.1"/>
    <property type="molecule type" value="Genomic_DNA"/>
</dbReference>
<dbReference type="SUPFAM" id="SSF51120">
    <property type="entry name" value="beta-Roll"/>
    <property type="match status" value="2"/>
</dbReference>
<dbReference type="RefSeq" id="WP_306766238.1">
    <property type="nucleotide sequence ID" value="NZ_JANFDG010000009.1"/>
</dbReference>
<gene>
    <name evidence="10" type="ORF">ACFOHH_22300</name>
</gene>
<proteinExistence type="predicted"/>
<evidence type="ECO:0000313" key="11">
    <source>
        <dbReference type="Proteomes" id="UP001595377"/>
    </source>
</evidence>
<comment type="subcellular location">
    <subcellularLocation>
        <location evidence="2">Membrane</location>
    </subcellularLocation>
    <subcellularLocation>
        <location evidence="3">Secreted</location>
    </subcellularLocation>
</comment>
<dbReference type="Proteomes" id="UP001595377">
    <property type="component" value="Unassembled WGS sequence"/>
</dbReference>
<dbReference type="PROSITE" id="PS00330">
    <property type="entry name" value="HEMOLYSIN_CALCIUM"/>
    <property type="match status" value="4"/>
</dbReference>
<comment type="caution">
    <text evidence="10">The sequence shown here is derived from an EMBL/GenBank/DDBJ whole genome shotgun (WGS) entry which is preliminary data.</text>
</comment>
<name>A0ABV7DMZ5_9HYPH</name>
<dbReference type="Pfam" id="PF00353">
    <property type="entry name" value="HemolysinCabind"/>
    <property type="match status" value="3"/>
</dbReference>
<keyword evidence="7" id="KW-0843">Virulence</keyword>
<keyword evidence="6" id="KW-0677">Repeat</keyword>
<dbReference type="Pfam" id="PF08548">
    <property type="entry name" value="Peptidase_M10_C"/>
    <property type="match status" value="1"/>
</dbReference>
<evidence type="ECO:0000256" key="1">
    <source>
        <dbReference type="ARBA" id="ARBA00001913"/>
    </source>
</evidence>
<organism evidence="10 11">
    <name type="scientific">Shinella pollutisoli</name>
    <dbReference type="NCBI Taxonomy" id="2250594"/>
    <lineage>
        <taxon>Bacteria</taxon>
        <taxon>Pseudomonadati</taxon>
        <taxon>Pseudomonadota</taxon>
        <taxon>Alphaproteobacteria</taxon>
        <taxon>Hyphomicrobiales</taxon>
        <taxon>Rhizobiaceae</taxon>
        <taxon>Shinella</taxon>
    </lineage>
</organism>
<dbReference type="InterPro" id="IPR013858">
    <property type="entry name" value="Peptidase_M10B_C"/>
</dbReference>
<dbReference type="InterPro" id="IPR018511">
    <property type="entry name" value="Hemolysin-typ_Ca-bd_CS"/>
</dbReference>
<comment type="cofactor">
    <cofactor evidence="1">
        <name>Ca(2+)</name>
        <dbReference type="ChEBI" id="CHEBI:29108"/>
    </cofactor>
</comment>
<evidence type="ECO:0000256" key="5">
    <source>
        <dbReference type="ARBA" id="ARBA00022656"/>
    </source>
</evidence>
<dbReference type="Gene3D" id="2.150.10.10">
    <property type="entry name" value="Serralysin-like metalloprotease, C-terminal"/>
    <property type="match status" value="3"/>
</dbReference>
<feature type="domain" description="Peptidase M10 serralysin C-terminal" evidence="9">
    <location>
        <begin position="685"/>
        <end position="820"/>
    </location>
</feature>
<evidence type="ECO:0000256" key="4">
    <source>
        <dbReference type="ARBA" id="ARBA00022525"/>
    </source>
</evidence>
<keyword evidence="4" id="KW-0964">Secreted</keyword>
<evidence type="ECO:0000313" key="10">
    <source>
        <dbReference type="EMBL" id="MFC3075859.1"/>
    </source>
</evidence>
<dbReference type="PRINTS" id="PR01488">
    <property type="entry name" value="RTXTOXINA"/>
</dbReference>
<dbReference type="PRINTS" id="PR00313">
    <property type="entry name" value="CABNDNGRPT"/>
</dbReference>
<dbReference type="InterPro" id="IPR050557">
    <property type="entry name" value="RTX_toxin/Mannuronan_C5-epim"/>
</dbReference>
<reference evidence="11" key="1">
    <citation type="journal article" date="2019" name="Int. J. Syst. Evol. Microbiol.">
        <title>The Global Catalogue of Microorganisms (GCM) 10K type strain sequencing project: providing services to taxonomists for standard genome sequencing and annotation.</title>
        <authorList>
            <consortium name="The Broad Institute Genomics Platform"/>
            <consortium name="The Broad Institute Genome Sequencing Center for Infectious Disease"/>
            <person name="Wu L."/>
            <person name="Ma J."/>
        </authorList>
    </citation>
    <scope>NUCLEOTIDE SEQUENCE [LARGE SCALE GENOMIC DNA]</scope>
    <source>
        <strain evidence="11">KCTC 52677</strain>
    </source>
</reference>
<keyword evidence="8" id="KW-0472">Membrane</keyword>
<evidence type="ECO:0000256" key="6">
    <source>
        <dbReference type="ARBA" id="ARBA00022737"/>
    </source>
</evidence>
<dbReference type="InterPro" id="IPR001343">
    <property type="entry name" value="Hemolysn_Ca-bd"/>
</dbReference>
<dbReference type="NCBIfam" id="TIGR01965">
    <property type="entry name" value="VCBS_repeat"/>
    <property type="match status" value="1"/>
</dbReference>
<evidence type="ECO:0000256" key="2">
    <source>
        <dbReference type="ARBA" id="ARBA00004370"/>
    </source>
</evidence>
<dbReference type="InterPro" id="IPR003995">
    <property type="entry name" value="RTX_toxin_determinant-A"/>
</dbReference>
<dbReference type="InterPro" id="IPR011049">
    <property type="entry name" value="Serralysin-like_metalloprot_C"/>
</dbReference>
<evidence type="ECO:0000259" key="9">
    <source>
        <dbReference type="Pfam" id="PF08548"/>
    </source>
</evidence>
<evidence type="ECO:0000256" key="8">
    <source>
        <dbReference type="ARBA" id="ARBA00023136"/>
    </source>
</evidence>
<keyword evidence="11" id="KW-1185">Reference proteome</keyword>
<keyword evidence="5" id="KW-0800">Toxin</keyword>